<dbReference type="PROSITE" id="PS01117">
    <property type="entry name" value="HTH_MARR_1"/>
    <property type="match status" value="1"/>
</dbReference>
<evidence type="ECO:0000259" key="5">
    <source>
        <dbReference type="PROSITE" id="PS50995"/>
    </source>
</evidence>
<accession>A0ABQ7FJX7</accession>
<dbReference type="Gene3D" id="1.10.10.10">
    <property type="entry name" value="Winged helix-like DNA-binding domain superfamily/Winged helix DNA-binding domain"/>
    <property type="match status" value="1"/>
</dbReference>
<feature type="domain" description="HTH marR-type" evidence="5">
    <location>
        <begin position="12"/>
        <end position="142"/>
    </location>
</feature>
<proteinExistence type="predicted"/>
<gene>
    <name evidence="6" type="ORF">GCU69_15140</name>
</gene>
<dbReference type="Proteomes" id="UP000621266">
    <property type="component" value="Unassembled WGS sequence"/>
</dbReference>
<organism evidence="6 7">
    <name type="scientific">Streptomyces lycii</name>
    <dbReference type="NCBI Taxonomy" id="2654337"/>
    <lineage>
        <taxon>Bacteria</taxon>
        <taxon>Bacillati</taxon>
        <taxon>Actinomycetota</taxon>
        <taxon>Actinomycetes</taxon>
        <taxon>Kitasatosporales</taxon>
        <taxon>Streptomycetaceae</taxon>
        <taxon>Streptomyces</taxon>
    </lineage>
</organism>
<feature type="compositionally biased region" description="Pro residues" evidence="4">
    <location>
        <begin position="145"/>
        <end position="157"/>
    </location>
</feature>
<dbReference type="InterPro" id="IPR023187">
    <property type="entry name" value="Tscrpt_reg_MarR-type_CS"/>
</dbReference>
<dbReference type="PRINTS" id="PR00598">
    <property type="entry name" value="HTHMARR"/>
</dbReference>
<dbReference type="InterPro" id="IPR036390">
    <property type="entry name" value="WH_DNA-bd_sf"/>
</dbReference>
<keyword evidence="1" id="KW-0805">Transcription regulation</keyword>
<evidence type="ECO:0000256" key="4">
    <source>
        <dbReference type="SAM" id="MobiDB-lite"/>
    </source>
</evidence>
<evidence type="ECO:0000256" key="2">
    <source>
        <dbReference type="ARBA" id="ARBA00023125"/>
    </source>
</evidence>
<dbReference type="PROSITE" id="PS50995">
    <property type="entry name" value="HTH_MARR_2"/>
    <property type="match status" value="1"/>
</dbReference>
<dbReference type="RefSeq" id="WP_098754644.1">
    <property type="nucleotide sequence ID" value="NZ_WHPN01000281.1"/>
</dbReference>
<dbReference type="SMART" id="SM00347">
    <property type="entry name" value="HTH_MARR"/>
    <property type="match status" value="1"/>
</dbReference>
<dbReference type="SUPFAM" id="SSF46785">
    <property type="entry name" value="Winged helix' DNA-binding domain"/>
    <property type="match status" value="1"/>
</dbReference>
<protein>
    <submittedName>
        <fullName evidence="6">Winged helix-turn-helix transcriptional regulator</fullName>
    </submittedName>
</protein>
<dbReference type="PANTHER" id="PTHR33164:SF57">
    <property type="entry name" value="MARR-FAMILY TRANSCRIPTIONAL REGULATOR"/>
    <property type="match status" value="1"/>
</dbReference>
<keyword evidence="3" id="KW-0804">Transcription</keyword>
<dbReference type="Pfam" id="PF12802">
    <property type="entry name" value="MarR_2"/>
    <property type="match status" value="1"/>
</dbReference>
<dbReference type="PANTHER" id="PTHR33164">
    <property type="entry name" value="TRANSCRIPTIONAL REGULATOR, MARR FAMILY"/>
    <property type="match status" value="1"/>
</dbReference>
<comment type="caution">
    <text evidence="6">The sequence shown here is derived from an EMBL/GenBank/DDBJ whole genome shotgun (WGS) entry which is preliminary data.</text>
</comment>
<reference evidence="6 7" key="1">
    <citation type="submission" date="2019-10" db="EMBL/GenBank/DDBJ databases">
        <title>Streptomyces tenebrisbrunneis sp.nov., an endogenous actinomycete isolated from of Lycium ruthenicum.</title>
        <authorList>
            <person name="Ma L."/>
        </authorList>
    </citation>
    <scope>NUCLEOTIDE SEQUENCE [LARGE SCALE GENOMIC DNA]</scope>
    <source>
        <strain evidence="6 7">TRM 66187</strain>
    </source>
</reference>
<name>A0ABQ7FJX7_9ACTN</name>
<keyword evidence="2" id="KW-0238">DNA-binding</keyword>
<dbReference type="InterPro" id="IPR000835">
    <property type="entry name" value="HTH_MarR-typ"/>
</dbReference>
<dbReference type="InterPro" id="IPR036388">
    <property type="entry name" value="WH-like_DNA-bd_sf"/>
</dbReference>
<evidence type="ECO:0000256" key="3">
    <source>
        <dbReference type="ARBA" id="ARBA00023163"/>
    </source>
</evidence>
<evidence type="ECO:0000313" key="6">
    <source>
        <dbReference type="EMBL" id="KAF4408283.1"/>
    </source>
</evidence>
<feature type="compositionally biased region" description="Low complexity" evidence="4">
    <location>
        <begin position="158"/>
        <end position="171"/>
    </location>
</feature>
<dbReference type="InterPro" id="IPR039422">
    <property type="entry name" value="MarR/SlyA-like"/>
</dbReference>
<feature type="region of interest" description="Disordered" evidence="4">
    <location>
        <begin position="141"/>
        <end position="171"/>
    </location>
</feature>
<dbReference type="CDD" id="cd00090">
    <property type="entry name" value="HTH_ARSR"/>
    <property type="match status" value="1"/>
</dbReference>
<evidence type="ECO:0000313" key="7">
    <source>
        <dbReference type="Proteomes" id="UP000621266"/>
    </source>
</evidence>
<sequence>MSTEDHGRDASLETIQRELTEFARRSRATATRIHPELPLVSYTLLAHVDARGGCSATELAAHYLLDKSTVSRQVSALERLGLVERRPDPADQRVQVVHCTEAGEEAVVRARESRREAIRARLTDWDTEDLATFAALLRRYNTAPATPPARRPGPAERPAPGSRSPASPESG</sequence>
<dbReference type="InterPro" id="IPR011991">
    <property type="entry name" value="ArsR-like_HTH"/>
</dbReference>
<dbReference type="EMBL" id="WHPN01000281">
    <property type="protein sequence ID" value="KAF4408283.1"/>
    <property type="molecule type" value="Genomic_DNA"/>
</dbReference>
<evidence type="ECO:0000256" key="1">
    <source>
        <dbReference type="ARBA" id="ARBA00023015"/>
    </source>
</evidence>
<keyword evidence="7" id="KW-1185">Reference proteome</keyword>